<keyword evidence="2" id="KW-1185">Reference proteome</keyword>
<accession>A0A060AM87</accession>
<organism evidence="1 2">
    <name type="scientific">Cronobacter phage CR8</name>
    <dbReference type="NCBI Taxonomy" id="1327934"/>
    <lineage>
        <taxon>Viruses</taxon>
        <taxon>Duplodnaviria</taxon>
        <taxon>Heunggongvirae</taxon>
        <taxon>Uroviricota</taxon>
        <taxon>Caudoviricetes</taxon>
        <taxon>Vequintavirinae</taxon>
        <taxon>Certrevirus</taxon>
        <taxon>Certrevirus CR8</taxon>
    </lineage>
</organism>
<gene>
    <name evidence="1" type="ORF">CR8_063</name>
</gene>
<proteinExistence type="predicted"/>
<dbReference type="GeneID" id="19686814"/>
<dbReference type="RefSeq" id="YP_009042300.1">
    <property type="nucleotide sequence ID" value="NC_024354.1"/>
</dbReference>
<dbReference type="EMBL" id="KC954774">
    <property type="protein sequence ID" value="AIA64593.1"/>
    <property type="molecule type" value="Genomic_DNA"/>
</dbReference>
<dbReference type="Proteomes" id="UP000026984">
    <property type="component" value="Segment"/>
</dbReference>
<name>A0A060AM87_9CAUD</name>
<dbReference type="KEGG" id="vg:19686814"/>
<evidence type="ECO:0000313" key="2">
    <source>
        <dbReference type="Proteomes" id="UP000026984"/>
    </source>
</evidence>
<sequence>MGKLRKRSYPALAEAGSGGKWFTGWEGFAFTPRAEEVYAARFPLCDFVHMFRPGSENKRVEEIEHETRKMSLQFSHTEKGRSSAVAVFEDKEGFEYKISFSSLELILQLLHRKRDPNTKYDISETRIQGSGTWIEGTFMQVKKGQNYFIEPVEVD</sequence>
<protein>
    <submittedName>
        <fullName evidence="1">Uncharacterized protein</fullName>
    </submittedName>
</protein>
<evidence type="ECO:0000313" key="1">
    <source>
        <dbReference type="EMBL" id="AIA64593.1"/>
    </source>
</evidence>
<reference evidence="1 2" key="1">
    <citation type="submission" date="2013-04" db="EMBL/GenBank/DDBJ databases">
        <title>Complete Genome Sequence of Cronobacter sakazakii Bacteriophage CR8.</title>
        <authorList>
            <person name="Kim Y."/>
            <person name="Shin H."/>
            <person name="Ryu S."/>
        </authorList>
    </citation>
    <scope>NUCLEOTIDE SEQUENCE [LARGE SCALE GENOMIC DNA]</scope>
</reference>